<evidence type="ECO:0000313" key="2">
    <source>
        <dbReference type="Proteomes" id="UP000199603"/>
    </source>
</evidence>
<evidence type="ECO:0000313" key="1">
    <source>
        <dbReference type="EMBL" id="SDD46299.1"/>
    </source>
</evidence>
<accession>A0A1G6UY49</accession>
<keyword evidence="2" id="KW-1185">Reference proteome</keyword>
<dbReference type="RefSeq" id="WP_143006589.1">
    <property type="nucleotide sequence ID" value="NZ_FNAG01000002.1"/>
</dbReference>
<proteinExistence type="predicted"/>
<dbReference type="Proteomes" id="UP000199603">
    <property type="component" value="Unassembled WGS sequence"/>
</dbReference>
<reference evidence="1 2" key="1">
    <citation type="submission" date="2016-10" db="EMBL/GenBank/DDBJ databases">
        <authorList>
            <person name="de Groot N.N."/>
        </authorList>
    </citation>
    <scope>NUCLEOTIDE SEQUENCE [LARGE SCALE GENOMIC DNA]</scope>
    <source>
        <strain evidence="1 2">DSM 16957</strain>
    </source>
</reference>
<dbReference type="AlphaFoldDB" id="A0A1G6UY49"/>
<dbReference type="EMBL" id="FNAG01000002">
    <property type="protein sequence ID" value="SDD46299.1"/>
    <property type="molecule type" value="Genomic_DNA"/>
</dbReference>
<gene>
    <name evidence="1" type="ORF">SAMN04488509_102553</name>
</gene>
<organism evidence="1 2">
    <name type="scientific">Aquimonas voraii</name>
    <dbReference type="NCBI Taxonomy" id="265719"/>
    <lineage>
        <taxon>Bacteria</taxon>
        <taxon>Pseudomonadati</taxon>
        <taxon>Pseudomonadota</taxon>
        <taxon>Gammaproteobacteria</taxon>
        <taxon>Lysobacterales</taxon>
        <taxon>Lysobacteraceae</taxon>
        <taxon>Aquimonas</taxon>
    </lineage>
</organism>
<sequence>MATFRRITKRDNPARIASLAVRYEALLVNALEIAVELASNKPQLVREILATATAEGLAANLNSKTAAVSYRAEKYRRTWHTLIPWHHLDGTTAEQQAESMIETVETNVYMTETNSWPPLPSDPPSRKGSE</sequence>
<name>A0A1G6UY49_9GAMM</name>
<protein>
    <submittedName>
        <fullName evidence="1">Uncharacterized protein</fullName>
    </submittedName>
</protein>